<dbReference type="GO" id="GO:0051536">
    <property type="term" value="F:iron-sulfur cluster binding"/>
    <property type="evidence" value="ECO:0007669"/>
    <property type="project" value="InterPro"/>
</dbReference>
<evidence type="ECO:0000313" key="4">
    <source>
        <dbReference type="Proteomes" id="UP000512167"/>
    </source>
</evidence>
<dbReference type="CDD" id="cd06664">
    <property type="entry name" value="IscU_like"/>
    <property type="match status" value="1"/>
</dbReference>
<dbReference type="NCBIfam" id="TIGR01994">
    <property type="entry name" value="SUF_scaf_2"/>
    <property type="match status" value="1"/>
</dbReference>
<dbReference type="EMBL" id="CP051151">
    <property type="protein sequence ID" value="QLY40071.1"/>
    <property type="molecule type" value="Genomic_DNA"/>
</dbReference>
<dbReference type="AlphaFoldDB" id="A0A7L6N3E8"/>
<evidence type="ECO:0000256" key="1">
    <source>
        <dbReference type="ARBA" id="ARBA00006420"/>
    </source>
</evidence>
<sequence>MNNLDHLYREIIMEHYKNPRNKGLINDDHYHKNRIKNPSCGDDITIQVLIEDGFVKDVKQVATGCSISVASASVLSEIMIGKSVEEAKKIVDTYINMVTNKEFDESVDLEEAAVFSGVKKFPARIKCASIAWIAFKDSLE</sequence>
<dbReference type="RefSeq" id="WP_312032569.1">
    <property type="nucleotide sequence ID" value="NZ_CP051151.1"/>
</dbReference>
<reference evidence="3 4" key="1">
    <citation type="submission" date="2020-04" db="EMBL/GenBank/DDBJ databases">
        <authorList>
            <person name="Zheng R.K."/>
            <person name="Sun C.M."/>
        </authorList>
    </citation>
    <scope>NUCLEOTIDE SEQUENCE [LARGE SCALE GENOMIC DNA]</scope>
    <source>
        <strain evidence="4">zrk29</strain>
    </source>
</reference>
<gene>
    <name evidence="3" type="ORF">HF295_04025</name>
</gene>
<accession>A0A7L6N3E8</accession>
<dbReference type="PANTHER" id="PTHR10093">
    <property type="entry name" value="IRON-SULFUR CLUSTER ASSEMBLY ENZYME NIFU HOMOLOG"/>
    <property type="match status" value="1"/>
</dbReference>
<evidence type="ECO:0000313" key="3">
    <source>
        <dbReference type="EMBL" id="QLY40071.1"/>
    </source>
</evidence>
<dbReference type="Proteomes" id="UP000512167">
    <property type="component" value="Chromosome"/>
</dbReference>
<proteinExistence type="inferred from homology"/>
<name>A0A7L6N3E8_9MOLU</name>
<feature type="domain" description="NIF system FeS cluster assembly NifU N-terminal" evidence="2">
    <location>
        <begin position="8"/>
        <end position="127"/>
    </location>
</feature>
<organism evidence="3 4">
    <name type="scientific">Hujiaoplasma nucleasis</name>
    <dbReference type="NCBI Taxonomy" id="2725268"/>
    <lineage>
        <taxon>Bacteria</taxon>
        <taxon>Bacillati</taxon>
        <taxon>Mycoplasmatota</taxon>
        <taxon>Mollicutes</taxon>
        <taxon>Candidatus Izemoplasmatales</taxon>
        <taxon>Hujiaoplasmataceae</taxon>
        <taxon>Hujiaoplasma</taxon>
    </lineage>
</organism>
<keyword evidence="4" id="KW-1185">Reference proteome</keyword>
<dbReference type="Gene3D" id="3.90.1010.10">
    <property type="match status" value="1"/>
</dbReference>
<dbReference type="GO" id="GO:0016226">
    <property type="term" value="P:iron-sulfur cluster assembly"/>
    <property type="evidence" value="ECO:0007669"/>
    <property type="project" value="InterPro"/>
</dbReference>
<comment type="similarity">
    <text evidence="1">Belongs to the NifU family.</text>
</comment>
<dbReference type="KEGG" id="tbk:HF295_04025"/>
<dbReference type="InterPro" id="IPR002871">
    <property type="entry name" value="NIF_FeS_clus_asmbl_NifU_N"/>
</dbReference>
<evidence type="ECO:0000259" key="2">
    <source>
        <dbReference type="Pfam" id="PF01592"/>
    </source>
</evidence>
<dbReference type="GO" id="GO:0005506">
    <property type="term" value="F:iron ion binding"/>
    <property type="evidence" value="ECO:0007669"/>
    <property type="project" value="InterPro"/>
</dbReference>
<dbReference type="FunFam" id="3.90.1010.10:FF:000002">
    <property type="entry name" value="Iron-sulfur cluster assembly scaffold protein NifU"/>
    <property type="match status" value="1"/>
</dbReference>
<dbReference type="SUPFAM" id="SSF82649">
    <property type="entry name" value="SufE/NifU"/>
    <property type="match status" value="1"/>
</dbReference>
<dbReference type="Pfam" id="PF01592">
    <property type="entry name" value="NifU_N"/>
    <property type="match status" value="1"/>
</dbReference>
<protein>
    <submittedName>
        <fullName evidence="3">SUF system NifU family Fe-S cluster assembly protein</fullName>
    </submittedName>
</protein>